<organism evidence="2">
    <name type="scientific">Odontella aurita</name>
    <dbReference type="NCBI Taxonomy" id="265563"/>
    <lineage>
        <taxon>Eukaryota</taxon>
        <taxon>Sar</taxon>
        <taxon>Stramenopiles</taxon>
        <taxon>Ochrophyta</taxon>
        <taxon>Bacillariophyta</taxon>
        <taxon>Mediophyceae</taxon>
        <taxon>Biddulphiophycidae</taxon>
        <taxon>Eupodiscales</taxon>
        <taxon>Odontellaceae</taxon>
        <taxon>Odontella</taxon>
    </lineage>
</organism>
<feature type="transmembrane region" description="Helical" evidence="1">
    <location>
        <begin position="65"/>
        <end position="84"/>
    </location>
</feature>
<feature type="transmembrane region" description="Helical" evidence="1">
    <location>
        <begin position="32"/>
        <end position="53"/>
    </location>
</feature>
<keyword evidence="1" id="KW-0812">Transmembrane</keyword>
<protein>
    <submittedName>
        <fullName evidence="2">Uncharacterized protein</fullName>
    </submittedName>
</protein>
<evidence type="ECO:0000313" key="2">
    <source>
        <dbReference type="EMBL" id="CAE2244326.1"/>
    </source>
</evidence>
<name>A0A7S4IZ61_9STRA</name>
<gene>
    <name evidence="2" type="ORF">OAUR00152_LOCUS17894</name>
</gene>
<keyword evidence="1" id="KW-0472">Membrane</keyword>
<keyword evidence="1" id="KW-1133">Transmembrane helix</keyword>
<feature type="transmembrane region" description="Helical" evidence="1">
    <location>
        <begin position="104"/>
        <end position="121"/>
    </location>
</feature>
<dbReference type="AlphaFoldDB" id="A0A7S4IZ61"/>
<proteinExistence type="predicted"/>
<dbReference type="EMBL" id="HBKQ01026447">
    <property type="protein sequence ID" value="CAE2244326.1"/>
    <property type="molecule type" value="Transcribed_RNA"/>
</dbReference>
<reference evidence="2" key="1">
    <citation type="submission" date="2021-01" db="EMBL/GenBank/DDBJ databases">
        <authorList>
            <person name="Corre E."/>
            <person name="Pelletier E."/>
            <person name="Niang G."/>
            <person name="Scheremetjew M."/>
            <person name="Finn R."/>
            <person name="Kale V."/>
            <person name="Holt S."/>
            <person name="Cochrane G."/>
            <person name="Meng A."/>
            <person name="Brown T."/>
            <person name="Cohen L."/>
        </authorList>
    </citation>
    <scope>NUCLEOTIDE SEQUENCE</scope>
    <source>
        <strain evidence="2">Isolate 1302-5</strain>
    </source>
</reference>
<sequence>MIVVFDLRYASNSSNTLIGIKQNEIPLWEWRAIMITPAATVVVSALAPFLSHWTLRPGTRKWIKVTWNIVEGLLLLGIVGVWSYSLLNFTGVNGIVNGVNNAYVAVWGTFLCAVFAMGTWFREGSGLLD</sequence>
<accession>A0A7S4IZ61</accession>
<evidence type="ECO:0000256" key="1">
    <source>
        <dbReference type="SAM" id="Phobius"/>
    </source>
</evidence>